<gene>
    <name evidence="2" type="ORF">DEO72_LG6g1385</name>
</gene>
<accession>A0A4D6M844</accession>
<sequence>MLNPYPKPQLKGYVPSHNSRNTNKPTFEISSKPCRPRTSKTSKNTLFASALSPGTALEPPGETRFQIAWRGTRVASANPSPPLCYVARSSPPCRRQREPPLQCNKKEDSWECGYYVMSWIRTIIRAAIKDEWIEAVSYTHRDVYKRQIKDLIQTIKHLIICTKS</sequence>
<evidence type="ECO:0000313" key="2">
    <source>
        <dbReference type="EMBL" id="QCD96678.1"/>
    </source>
</evidence>
<feature type="compositionally biased region" description="Polar residues" evidence="1">
    <location>
        <begin position="16"/>
        <end position="29"/>
    </location>
</feature>
<keyword evidence="3" id="KW-1185">Reference proteome</keyword>
<feature type="region of interest" description="Disordered" evidence="1">
    <location>
        <begin position="1"/>
        <end position="40"/>
    </location>
</feature>
<evidence type="ECO:0000256" key="1">
    <source>
        <dbReference type="SAM" id="MobiDB-lite"/>
    </source>
</evidence>
<name>A0A4D6M844_VIGUN</name>
<evidence type="ECO:0000313" key="3">
    <source>
        <dbReference type="Proteomes" id="UP000501690"/>
    </source>
</evidence>
<dbReference type="Proteomes" id="UP000501690">
    <property type="component" value="Linkage Group LG6"/>
</dbReference>
<proteinExistence type="predicted"/>
<dbReference type="EMBL" id="CP039350">
    <property type="protein sequence ID" value="QCD96678.1"/>
    <property type="molecule type" value="Genomic_DNA"/>
</dbReference>
<dbReference type="AlphaFoldDB" id="A0A4D6M844"/>
<protein>
    <submittedName>
        <fullName evidence="2">Uncharacterized protein</fullName>
    </submittedName>
</protein>
<organism evidence="2 3">
    <name type="scientific">Vigna unguiculata</name>
    <name type="common">Cowpea</name>
    <dbReference type="NCBI Taxonomy" id="3917"/>
    <lineage>
        <taxon>Eukaryota</taxon>
        <taxon>Viridiplantae</taxon>
        <taxon>Streptophyta</taxon>
        <taxon>Embryophyta</taxon>
        <taxon>Tracheophyta</taxon>
        <taxon>Spermatophyta</taxon>
        <taxon>Magnoliopsida</taxon>
        <taxon>eudicotyledons</taxon>
        <taxon>Gunneridae</taxon>
        <taxon>Pentapetalae</taxon>
        <taxon>rosids</taxon>
        <taxon>fabids</taxon>
        <taxon>Fabales</taxon>
        <taxon>Fabaceae</taxon>
        <taxon>Papilionoideae</taxon>
        <taxon>50 kb inversion clade</taxon>
        <taxon>NPAAA clade</taxon>
        <taxon>indigoferoid/millettioid clade</taxon>
        <taxon>Phaseoleae</taxon>
        <taxon>Vigna</taxon>
    </lineage>
</organism>
<reference evidence="2 3" key="1">
    <citation type="submission" date="2019-04" db="EMBL/GenBank/DDBJ databases">
        <title>An improved genome assembly and genetic linkage map for asparagus bean, Vigna unguiculata ssp. sesquipedialis.</title>
        <authorList>
            <person name="Xia Q."/>
            <person name="Zhang R."/>
            <person name="Dong Y."/>
        </authorList>
    </citation>
    <scope>NUCLEOTIDE SEQUENCE [LARGE SCALE GENOMIC DNA]</scope>
    <source>
        <tissue evidence="2">Leaf</tissue>
    </source>
</reference>